<organism evidence="2 3">
    <name type="scientific">Ganoderma sinense ZZ0214-1</name>
    <dbReference type="NCBI Taxonomy" id="1077348"/>
    <lineage>
        <taxon>Eukaryota</taxon>
        <taxon>Fungi</taxon>
        <taxon>Dikarya</taxon>
        <taxon>Basidiomycota</taxon>
        <taxon>Agaricomycotina</taxon>
        <taxon>Agaricomycetes</taxon>
        <taxon>Polyporales</taxon>
        <taxon>Polyporaceae</taxon>
        <taxon>Ganoderma</taxon>
    </lineage>
</organism>
<evidence type="ECO:0000256" key="1">
    <source>
        <dbReference type="SAM" id="MobiDB-lite"/>
    </source>
</evidence>
<gene>
    <name evidence="2" type="ORF">GSI_08571</name>
</gene>
<feature type="compositionally biased region" description="Basic and acidic residues" evidence="1">
    <location>
        <begin position="1"/>
        <end position="19"/>
    </location>
</feature>
<evidence type="ECO:0000313" key="2">
    <source>
        <dbReference type="EMBL" id="PIL28533.1"/>
    </source>
</evidence>
<dbReference type="AlphaFoldDB" id="A0A2G8S421"/>
<reference evidence="2 3" key="1">
    <citation type="journal article" date="2015" name="Sci. Rep.">
        <title>Chromosome-level genome map provides insights into diverse defense mechanisms in the medicinal fungus Ganoderma sinense.</title>
        <authorList>
            <person name="Zhu Y."/>
            <person name="Xu J."/>
            <person name="Sun C."/>
            <person name="Zhou S."/>
            <person name="Xu H."/>
            <person name="Nelson D.R."/>
            <person name="Qian J."/>
            <person name="Song J."/>
            <person name="Luo H."/>
            <person name="Xiang L."/>
            <person name="Li Y."/>
            <person name="Xu Z."/>
            <person name="Ji A."/>
            <person name="Wang L."/>
            <person name="Lu S."/>
            <person name="Hayward A."/>
            <person name="Sun W."/>
            <person name="Li X."/>
            <person name="Schwartz D.C."/>
            <person name="Wang Y."/>
            <person name="Chen S."/>
        </authorList>
    </citation>
    <scope>NUCLEOTIDE SEQUENCE [LARGE SCALE GENOMIC DNA]</scope>
    <source>
        <strain evidence="2 3">ZZ0214-1</strain>
    </source>
</reference>
<protein>
    <submittedName>
        <fullName evidence="2">Uncharacterized protein</fullName>
    </submittedName>
</protein>
<accession>A0A2G8S421</accession>
<evidence type="ECO:0000313" key="3">
    <source>
        <dbReference type="Proteomes" id="UP000230002"/>
    </source>
</evidence>
<keyword evidence="3" id="KW-1185">Reference proteome</keyword>
<comment type="caution">
    <text evidence="2">The sequence shown here is derived from an EMBL/GenBank/DDBJ whole genome shotgun (WGS) entry which is preliminary data.</text>
</comment>
<feature type="region of interest" description="Disordered" evidence="1">
    <location>
        <begin position="1"/>
        <end position="57"/>
    </location>
</feature>
<proteinExistence type="predicted"/>
<name>A0A2G8S421_9APHY</name>
<sequence>MYSGGRDRNSKASRRDQRQGTDGMLMSEKFRCQLRSQNINQAPTMREEQRGMECTETDAMAEETVLCENYAEHRRERRRETDAGARLAGGRAGEIAILEDLDQYSVSEGSTLPPAYSSHFGNR</sequence>
<dbReference type="Proteomes" id="UP000230002">
    <property type="component" value="Unassembled WGS sequence"/>
</dbReference>
<feature type="compositionally biased region" description="Polar residues" evidence="1">
    <location>
        <begin position="34"/>
        <end position="43"/>
    </location>
</feature>
<dbReference type="EMBL" id="AYKW01000023">
    <property type="protein sequence ID" value="PIL28533.1"/>
    <property type="molecule type" value="Genomic_DNA"/>
</dbReference>